<keyword evidence="2" id="KW-0472">Membrane</keyword>
<gene>
    <name evidence="3" type="ORF">Slati_4506500</name>
</gene>
<dbReference type="EMBL" id="JACGWN010000016">
    <property type="protein sequence ID" value="KAL0395403.1"/>
    <property type="molecule type" value="Genomic_DNA"/>
</dbReference>
<evidence type="ECO:0000256" key="1">
    <source>
        <dbReference type="SAM" id="MobiDB-lite"/>
    </source>
</evidence>
<reference evidence="3" key="1">
    <citation type="submission" date="2020-06" db="EMBL/GenBank/DDBJ databases">
        <authorList>
            <person name="Li T."/>
            <person name="Hu X."/>
            <person name="Zhang T."/>
            <person name="Song X."/>
            <person name="Zhang H."/>
            <person name="Dai N."/>
            <person name="Sheng W."/>
            <person name="Hou X."/>
            <person name="Wei L."/>
        </authorList>
    </citation>
    <scope>NUCLEOTIDE SEQUENCE</scope>
    <source>
        <strain evidence="3">KEN1</strain>
        <tissue evidence="3">Leaf</tissue>
    </source>
</reference>
<evidence type="ECO:0000313" key="3">
    <source>
        <dbReference type="EMBL" id="KAL0395403.1"/>
    </source>
</evidence>
<sequence>MRDVNIPGPDPESKANILALALALDLAAGPAVLHPLFTEQLRQFIMETINSTLRNLKPTEHDRSPRWKEEGHQQVSV</sequence>
<proteinExistence type="predicted"/>
<dbReference type="AlphaFoldDB" id="A0AAW2SU95"/>
<comment type="caution">
    <text evidence="3">The sequence shown here is derived from an EMBL/GenBank/DDBJ whole genome shotgun (WGS) entry which is preliminary data.</text>
</comment>
<feature type="region of interest" description="Disordered" evidence="1">
    <location>
        <begin position="55"/>
        <end position="77"/>
    </location>
</feature>
<evidence type="ECO:0000256" key="2">
    <source>
        <dbReference type="SAM" id="Phobius"/>
    </source>
</evidence>
<reference evidence="3" key="2">
    <citation type="journal article" date="2024" name="Plant">
        <title>Genomic evolution and insights into agronomic trait innovations of Sesamum species.</title>
        <authorList>
            <person name="Miao H."/>
            <person name="Wang L."/>
            <person name="Qu L."/>
            <person name="Liu H."/>
            <person name="Sun Y."/>
            <person name="Le M."/>
            <person name="Wang Q."/>
            <person name="Wei S."/>
            <person name="Zheng Y."/>
            <person name="Lin W."/>
            <person name="Duan Y."/>
            <person name="Cao H."/>
            <person name="Xiong S."/>
            <person name="Wang X."/>
            <person name="Wei L."/>
            <person name="Li C."/>
            <person name="Ma Q."/>
            <person name="Ju M."/>
            <person name="Zhao R."/>
            <person name="Li G."/>
            <person name="Mu C."/>
            <person name="Tian Q."/>
            <person name="Mei H."/>
            <person name="Zhang T."/>
            <person name="Gao T."/>
            <person name="Zhang H."/>
        </authorList>
    </citation>
    <scope>NUCLEOTIDE SEQUENCE</scope>
    <source>
        <strain evidence="3">KEN1</strain>
    </source>
</reference>
<feature type="compositionally biased region" description="Basic and acidic residues" evidence="1">
    <location>
        <begin position="57"/>
        <end position="77"/>
    </location>
</feature>
<name>A0AAW2SU95_9LAMI</name>
<keyword evidence="2" id="KW-0812">Transmembrane</keyword>
<feature type="transmembrane region" description="Helical" evidence="2">
    <location>
        <begin position="17"/>
        <end position="37"/>
    </location>
</feature>
<accession>A0AAW2SU95</accession>
<organism evidence="3">
    <name type="scientific">Sesamum latifolium</name>
    <dbReference type="NCBI Taxonomy" id="2727402"/>
    <lineage>
        <taxon>Eukaryota</taxon>
        <taxon>Viridiplantae</taxon>
        <taxon>Streptophyta</taxon>
        <taxon>Embryophyta</taxon>
        <taxon>Tracheophyta</taxon>
        <taxon>Spermatophyta</taxon>
        <taxon>Magnoliopsida</taxon>
        <taxon>eudicotyledons</taxon>
        <taxon>Gunneridae</taxon>
        <taxon>Pentapetalae</taxon>
        <taxon>asterids</taxon>
        <taxon>lamiids</taxon>
        <taxon>Lamiales</taxon>
        <taxon>Pedaliaceae</taxon>
        <taxon>Sesamum</taxon>
    </lineage>
</organism>
<protein>
    <submittedName>
        <fullName evidence="3">Uncharacterized protein</fullName>
    </submittedName>
</protein>
<keyword evidence="2" id="KW-1133">Transmembrane helix</keyword>